<gene>
    <name evidence="1" type="ORF">A1332_05005</name>
</gene>
<comment type="caution">
    <text evidence="1">The sequence shown here is derived from an EMBL/GenBank/DDBJ whole genome shotgun (WGS) entry which is preliminary data.</text>
</comment>
<keyword evidence="1" id="KW-0808">Transferase</keyword>
<dbReference type="RefSeq" id="WP_064010681.1">
    <property type="nucleotide sequence ID" value="NZ_LUUG01000128.1"/>
</dbReference>
<dbReference type="InterPro" id="IPR010342">
    <property type="entry name" value="DUF938"/>
</dbReference>
<dbReference type="PANTHER" id="PTHR20974">
    <property type="entry name" value="UPF0585 PROTEIN CG18661"/>
    <property type="match status" value="1"/>
</dbReference>
<organism evidence="1 2">
    <name type="scientific">Methylomonas methanica</name>
    <dbReference type="NCBI Taxonomy" id="421"/>
    <lineage>
        <taxon>Bacteria</taxon>
        <taxon>Pseudomonadati</taxon>
        <taxon>Pseudomonadota</taxon>
        <taxon>Gammaproteobacteria</taxon>
        <taxon>Methylococcales</taxon>
        <taxon>Methylococcaceae</taxon>
        <taxon>Methylomonas</taxon>
    </lineage>
</organism>
<protein>
    <submittedName>
        <fullName evidence="1">Methylase</fullName>
    </submittedName>
</protein>
<dbReference type="OrthoDB" id="5563826at2"/>
<dbReference type="Gene3D" id="3.40.50.150">
    <property type="entry name" value="Vaccinia Virus protein VP39"/>
    <property type="match status" value="1"/>
</dbReference>
<proteinExistence type="predicted"/>
<reference evidence="1 2" key="1">
    <citation type="submission" date="2016-03" db="EMBL/GenBank/DDBJ databases">
        <authorList>
            <person name="Ploux O."/>
        </authorList>
    </citation>
    <scope>NUCLEOTIDE SEQUENCE [LARGE SCALE GENOMIC DNA]</scope>
    <source>
        <strain evidence="1 2">R-45363</strain>
    </source>
</reference>
<dbReference type="GO" id="GO:0032259">
    <property type="term" value="P:methylation"/>
    <property type="evidence" value="ECO:0007669"/>
    <property type="project" value="UniProtKB-KW"/>
</dbReference>
<sequence>MTIQKPFSQACENNKEAILQIIKTVFSQPTTVWEIGSGTGQHACHFAENLPHLEWQPSDRPEHLAGIHLWRDEAQLANLLPPLSLDVADLLWPCERIDAVFTANTLHIMSGDEVRLLFERLAVYLAADATVCIYGPFNYAGAYTSESNAGFDLWLKERDPQSGIKHFEEIMVLATKSGLELQADNAMPANNRLLVLRKRA</sequence>
<dbReference type="GO" id="GO:0008168">
    <property type="term" value="F:methyltransferase activity"/>
    <property type="evidence" value="ECO:0007669"/>
    <property type="project" value="UniProtKB-KW"/>
</dbReference>
<accession>A0A177LUR8</accession>
<evidence type="ECO:0000313" key="1">
    <source>
        <dbReference type="EMBL" id="OAH96784.1"/>
    </source>
</evidence>
<dbReference type="SUPFAM" id="SSF53335">
    <property type="entry name" value="S-adenosyl-L-methionine-dependent methyltransferases"/>
    <property type="match status" value="1"/>
</dbReference>
<dbReference type="EMBL" id="LUUG01000128">
    <property type="protein sequence ID" value="OAH96784.1"/>
    <property type="molecule type" value="Genomic_DNA"/>
</dbReference>
<dbReference type="Proteomes" id="UP000078090">
    <property type="component" value="Unassembled WGS sequence"/>
</dbReference>
<dbReference type="InterPro" id="IPR029063">
    <property type="entry name" value="SAM-dependent_MTases_sf"/>
</dbReference>
<dbReference type="AlphaFoldDB" id="A0A177LUR8"/>
<keyword evidence="1" id="KW-0489">Methyltransferase</keyword>
<name>A0A177LUR8_METMH</name>
<dbReference type="PANTHER" id="PTHR20974:SF0">
    <property type="entry name" value="UPF0585 PROTEIN CG18661"/>
    <property type="match status" value="1"/>
</dbReference>
<dbReference type="Pfam" id="PF06080">
    <property type="entry name" value="DUF938"/>
    <property type="match status" value="1"/>
</dbReference>
<evidence type="ECO:0000313" key="2">
    <source>
        <dbReference type="Proteomes" id="UP000078090"/>
    </source>
</evidence>